<dbReference type="InterPro" id="IPR013324">
    <property type="entry name" value="RNA_pol_sigma_r3/r4-like"/>
</dbReference>
<dbReference type="SUPFAM" id="SSF88659">
    <property type="entry name" value="Sigma3 and sigma4 domains of RNA polymerase sigma factors"/>
    <property type="match status" value="1"/>
</dbReference>
<dbReference type="InterPro" id="IPR007627">
    <property type="entry name" value="RNA_pol_sigma70_r2"/>
</dbReference>
<dbReference type="Gene3D" id="1.10.1740.10">
    <property type="match status" value="1"/>
</dbReference>
<dbReference type="EMBL" id="VLPK01000007">
    <property type="protein sequence ID" value="TSJ36452.1"/>
    <property type="molecule type" value="Genomic_DNA"/>
</dbReference>
<dbReference type="InterPro" id="IPR039425">
    <property type="entry name" value="RNA_pol_sigma-70-like"/>
</dbReference>
<evidence type="ECO:0000256" key="4">
    <source>
        <dbReference type="ARBA" id="ARBA00023163"/>
    </source>
</evidence>
<evidence type="ECO:0000256" key="2">
    <source>
        <dbReference type="ARBA" id="ARBA00023015"/>
    </source>
</evidence>
<feature type="domain" description="RNA polymerase sigma-70 region 2" evidence="5">
    <location>
        <begin position="6"/>
        <end position="63"/>
    </location>
</feature>
<dbReference type="SUPFAM" id="SSF88946">
    <property type="entry name" value="Sigma2 domain of RNA polymerase sigma factors"/>
    <property type="match status" value="1"/>
</dbReference>
<protein>
    <submittedName>
        <fullName evidence="7">RNA polymerase sigma factor</fullName>
    </submittedName>
</protein>
<comment type="caution">
    <text evidence="7">The sequence shown here is derived from an EMBL/GenBank/DDBJ whole genome shotgun (WGS) entry which is preliminary data.</text>
</comment>
<sequence length="150" mass="16980">MGAEALYHMYATTLYGVIVKIVINEEAVEDLLQETFVRIWNAIEQYDAEKGRLFTWMVTIARHLDNADACNQTVINTDSIGVSSLLNLLTPEQKIIFHLIYYKSYKHIEVAESLNISLGTVKTRWRLGNLALRAVYGTGSDDTRLKKLAA</sequence>
<dbReference type="GO" id="GO:0003677">
    <property type="term" value="F:DNA binding"/>
    <property type="evidence" value="ECO:0007669"/>
    <property type="project" value="InterPro"/>
</dbReference>
<dbReference type="Pfam" id="PF08281">
    <property type="entry name" value="Sigma70_r4_2"/>
    <property type="match status" value="1"/>
</dbReference>
<dbReference type="OrthoDB" id="9790423at2"/>
<dbReference type="PANTHER" id="PTHR43133:SF62">
    <property type="entry name" value="RNA POLYMERASE SIGMA FACTOR SIGZ"/>
    <property type="match status" value="1"/>
</dbReference>
<dbReference type="Pfam" id="PF04542">
    <property type="entry name" value="Sigma70_r2"/>
    <property type="match status" value="1"/>
</dbReference>
<dbReference type="PANTHER" id="PTHR43133">
    <property type="entry name" value="RNA POLYMERASE ECF-TYPE SIGMA FACTO"/>
    <property type="match status" value="1"/>
</dbReference>
<evidence type="ECO:0000256" key="3">
    <source>
        <dbReference type="ARBA" id="ARBA00023082"/>
    </source>
</evidence>
<name>A0A556M972_9SPHI</name>
<keyword evidence="4" id="KW-0804">Transcription</keyword>
<organism evidence="7 8">
    <name type="scientific">Mucilaginibacter corticis</name>
    <dbReference type="NCBI Taxonomy" id="2597670"/>
    <lineage>
        <taxon>Bacteria</taxon>
        <taxon>Pseudomonadati</taxon>
        <taxon>Bacteroidota</taxon>
        <taxon>Sphingobacteriia</taxon>
        <taxon>Sphingobacteriales</taxon>
        <taxon>Sphingobacteriaceae</taxon>
        <taxon>Mucilaginibacter</taxon>
    </lineage>
</organism>
<reference evidence="7 8" key="1">
    <citation type="submission" date="2019-07" db="EMBL/GenBank/DDBJ databases">
        <authorList>
            <person name="Huq M.A."/>
        </authorList>
    </citation>
    <scope>NUCLEOTIDE SEQUENCE [LARGE SCALE GENOMIC DNA]</scope>
    <source>
        <strain evidence="7 8">MAH-19</strain>
    </source>
</reference>
<evidence type="ECO:0000313" key="7">
    <source>
        <dbReference type="EMBL" id="TSJ36452.1"/>
    </source>
</evidence>
<dbReference type="InterPro" id="IPR013325">
    <property type="entry name" value="RNA_pol_sigma_r2"/>
</dbReference>
<dbReference type="AlphaFoldDB" id="A0A556M972"/>
<dbReference type="Proteomes" id="UP000318733">
    <property type="component" value="Unassembled WGS sequence"/>
</dbReference>
<gene>
    <name evidence="7" type="ORF">FO440_22775</name>
</gene>
<feature type="domain" description="RNA polymerase sigma factor 70 region 4 type 2" evidence="6">
    <location>
        <begin position="84"/>
        <end position="124"/>
    </location>
</feature>
<proteinExistence type="inferred from homology"/>
<evidence type="ECO:0000259" key="5">
    <source>
        <dbReference type="Pfam" id="PF04542"/>
    </source>
</evidence>
<keyword evidence="2" id="KW-0805">Transcription regulation</keyword>
<evidence type="ECO:0000313" key="8">
    <source>
        <dbReference type="Proteomes" id="UP000318733"/>
    </source>
</evidence>
<dbReference type="Gene3D" id="1.10.10.10">
    <property type="entry name" value="Winged helix-like DNA-binding domain superfamily/Winged helix DNA-binding domain"/>
    <property type="match status" value="1"/>
</dbReference>
<accession>A0A556M972</accession>
<evidence type="ECO:0000256" key="1">
    <source>
        <dbReference type="ARBA" id="ARBA00010641"/>
    </source>
</evidence>
<evidence type="ECO:0000259" key="6">
    <source>
        <dbReference type="Pfam" id="PF08281"/>
    </source>
</evidence>
<dbReference type="InterPro" id="IPR036388">
    <property type="entry name" value="WH-like_DNA-bd_sf"/>
</dbReference>
<dbReference type="GO" id="GO:0016987">
    <property type="term" value="F:sigma factor activity"/>
    <property type="evidence" value="ECO:0007669"/>
    <property type="project" value="UniProtKB-KW"/>
</dbReference>
<dbReference type="GO" id="GO:0006352">
    <property type="term" value="P:DNA-templated transcription initiation"/>
    <property type="evidence" value="ECO:0007669"/>
    <property type="project" value="InterPro"/>
</dbReference>
<keyword evidence="3" id="KW-0731">Sigma factor</keyword>
<comment type="similarity">
    <text evidence="1">Belongs to the sigma-70 factor family. ECF subfamily.</text>
</comment>
<keyword evidence="8" id="KW-1185">Reference proteome</keyword>
<dbReference type="InterPro" id="IPR013249">
    <property type="entry name" value="RNA_pol_sigma70_r4_t2"/>
</dbReference>